<sequence length="179" mass="19479">MDISGCFDCGSVLARCLAPVRCGLPKSGGLLELNERSSTRGKASPSRLVSESRPKRAVRNKTSVCQDGSGLCGWWAVGRGLSLVWLREGGRWDNRRHDQTWCITCRAVEQQGVRAGKKSSQRTAACVEGRPKADKREVDHSRARLGGAACVFAGPGRPNAGVLLHNQESDKQRRLLVIN</sequence>
<reference evidence="1 2" key="1">
    <citation type="journal article" date="2018" name="Front. Microbiol.">
        <title>Genome-Wide Analysis of Corynespora cassiicola Leaf Fall Disease Putative Effectors.</title>
        <authorList>
            <person name="Lopez D."/>
            <person name="Ribeiro S."/>
            <person name="Label P."/>
            <person name="Fumanal B."/>
            <person name="Venisse J.S."/>
            <person name="Kohler A."/>
            <person name="de Oliveira R.R."/>
            <person name="Labutti K."/>
            <person name="Lipzen A."/>
            <person name="Lail K."/>
            <person name="Bauer D."/>
            <person name="Ohm R.A."/>
            <person name="Barry K.W."/>
            <person name="Spatafora J."/>
            <person name="Grigoriev I.V."/>
            <person name="Martin F.M."/>
            <person name="Pujade-Renaud V."/>
        </authorList>
    </citation>
    <scope>NUCLEOTIDE SEQUENCE [LARGE SCALE GENOMIC DNA]</scope>
    <source>
        <strain evidence="1 2">Philippines</strain>
    </source>
</reference>
<proteinExistence type="predicted"/>
<gene>
    <name evidence="1" type="ORF">BS50DRAFT_123854</name>
</gene>
<keyword evidence="2" id="KW-1185">Reference proteome</keyword>
<evidence type="ECO:0000313" key="2">
    <source>
        <dbReference type="Proteomes" id="UP000240883"/>
    </source>
</evidence>
<name>A0A2T2NC42_CORCC</name>
<dbReference type="EMBL" id="KZ678141">
    <property type="protein sequence ID" value="PSN62608.1"/>
    <property type="molecule type" value="Genomic_DNA"/>
</dbReference>
<dbReference type="Proteomes" id="UP000240883">
    <property type="component" value="Unassembled WGS sequence"/>
</dbReference>
<accession>A0A2T2NC42</accession>
<evidence type="ECO:0000313" key="1">
    <source>
        <dbReference type="EMBL" id="PSN62608.1"/>
    </source>
</evidence>
<organism evidence="1 2">
    <name type="scientific">Corynespora cassiicola Philippines</name>
    <dbReference type="NCBI Taxonomy" id="1448308"/>
    <lineage>
        <taxon>Eukaryota</taxon>
        <taxon>Fungi</taxon>
        <taxon>Dikarya</taxon>
        <taxon>Ascomycota</taxon>
        <taxon>Pezizomycotina</taxon>
        <taxon>Dothideomycetes</taxon>
        <taxon>Pleosporomycetidae</taxon>
        <taxon>Pleosporales</taxon>
        <taxon>Corynesporascaceae</taxon>
        <taxon>Corynespora</taxon>
    </lineage>
</organism>
<protein>
    <submittedName>
        <fullName evidence="1">Uncharacterized protein</fullName>
    </submittedName>
</protein>
<dbReference type="AlphaFoldDB" id="A0A2T2NC42"/>